<feature type="region of interest" description="Disordered" evidence="1">
    <location>
        <begin position="109"/>
        <end position="135"/>
    </location>
</feature>
<dbReference type="Proteomes" id="UP000622552">
    <property type="component" value="Unassembled WGS sequence"/>
</dbReference>
<sequence>MTTNLTVEGNEFTVTGNHTRPVRAGTVVTFTASMSHGDPDAYFYRWHVEGPFSDSDRQYPGDMVFDWDTDKVRGGLYRIYCVRTPKIREEGEEPPPPADGATDAYEEAFPTKLPPKAPGKGKTPAPEPALKADGPSRSTVWELFVEAGIGSGDRGGAVPVSLQRTALEPTPGQVLWMIIRNRTNAIGFRQYKPWVDKVMCSGPAGDARGPDAYALLKRTTDVFLMHETGVLDSDRAMQSIDEQLSDPQRQLKLRLEEARRLGGTAQLDDIRQYRDNYYESLVDEGVLVLPYLKLIRERLNDIPLKPSKELPYNCYGILKSHITGPLAIELIWSYWHEEGMLAQSLNAIMNRFENRRVAGARDPLVRFDLDPLRPMSNLLWGWTSDEYRRLTVRRRSFEYEHEYGLRLIGRAIPDEQVVDRRSKFIESFHNVLHLAHVFFKEDDDTTVLADGFPLLNALRETHLLLAEGAHNQFGDLPSSARAEMLIMEWLLARPEMREFMGGRIMVPYEEEWMDRVDTMKQMQGWTDVTVTHFRDMGVYGEQILLSIRYGDWSILNDPQEAANWARYWRPELQRYAHAYRAATGVDLTERVNGAMPSALLQRRGGAARRA</sequence>
<accession>A0A8J7G8C0</accession>
<dbReference type="EMBL" id="JADOUF010000001">
    <property type="protein sequence ID" value="MBG6134815.1"/>
    <property type="molecule type" value="Genomic_DNA"/>
</dbReference>
<reference evidence="2" key="1">
    <citation type="submission" date="2020-11" db="EMBL/GenBank/DDBJ databases">
        <title>Sequencing the genomes of 1000 actinobacteria strains.</title>
        <authorList>
            <person name="Klenk H.-P."/>
        </authorList>
    </citation>
    <scope>NUCLEOTIDE SEQUENCE</scope>
    <source>
        <strain evidence="2">DSM 45356</strain>
    </source>
</reference>
<organism evidence="2 3">
    <name type="scientific">Longispora fulva</name>
    <dbReference type="NCBI Taxonomy" id="619741"/>
    <lineage>
        <taxon>Bacteria</taxon>
        <taxon>Bacillati</taxon>
        <taxon>Actinomycetota</taxon>
        <taxon>Actinomycetes</taxon>
        <taxon>Micromonosporales</taxon>
        <taxon>Micromonosporaceae</taxon>
        <taxon>Longispora</taxon>
    </lineage>
</organism>
<protein>
    <recommendedName>
        <fullName evidence="4">8-amino-7-oxononanoate synthase</fullName>
    </recommendedName>
</protein>
<gene>
    <name evidence="2" type="ORF">IW245_001009</name>
</gene>
<dbReference type="RefSeq" id="WP_197002004.1">
    <property type="nucleotide sequence ID" value="NZ_BONS01000004.1"/>
</dbReference>
<evidence type="ECO:0008006" key="4">
    <source>
        <dbReference type="Google" id="ProtNLM"/>
    </source>
</evidence>
<evidence type="ECO:0000313" key="3">
    <source>
        <dbReference type="Proteomes" id="UP000622552"/>
    </source>
</evidence>
<name>A0A8J7G8C0_9ACTN</name>
<dbReference type="AlphaFoldDB" id="A0A8J7G8C0"/>
<keyword evidence="3" id="KW-1185">Reference proteome</keyword>
<evidence type="ECO:0000256" key="1">
    <source>
        <dbReference type="SAM" id="MobiDB-lite"/>
    </source>
</evidence>
<evidence type="ECO:0000313" key="2">
    <source>
        <dbReference type="EMBL" id="MBG6134815.1"/>
    </source>
</evidence>
<proteinExistence type="predicted"/>
<comment type="caution">
    <text evidence="2">The sequence shown here is derived from an EMBL/GenBank/DDBJ whole genome shotgun (WGS) entry which is preliminary data.</text>
</comment>